<keyword evidence="1" id="KW-0812">Transmembrane</keyword>
<feature type="transmembrane region" description="Helical" evidence="1">
    <location>
        <begin position="118"/>
        <end position="144"/>
    </location>
</feature>
<dbReference type="Proteomes" id="UP000555552">
    <property type="component" value="Unassembled WGS sequence"/>
</dbReference>
<proteinExistence type="predicted"/>
<evidence type="ECO:0000313" key="2">
    <source>
        <dbReference type="EMBL" id="NNH22925.1"/>
    </source>
</evidence>
<keyword evidence="3" id="KW-1185">Reference proteome</keyword>
<dbReference type="AlphaFoldDB" id="A0A849BNE2"/>
<evidence type="ECO:0000313" key="3">
    <source>
        <dbReference type="Proteomes" id="UP000555552"/>
    </source>
</evidence>
<dbReference type="GO" id="GO:0140359">
    <property type="term" value="F:ABC-type transporter activity"/>
    <property type="evidence" value="ECO:0007669"/>
    <property type="project" value="InterPro"/>
</dbReference>
<protein>
    <submittedName>
        <fullName evidence="2">ABC transporter permease</fullName>
    </submittedName>
</protein>
<dbReference type="EMBL" id="JABEMA010000081">
    <property type="protein sequence ID" value="NNH22925.1"/>
    <property type="molecule type" value="Genomic_DNA"/>
</dbReference>
<feature type="transmembrane region" description="Helical" evidence="1">
    <location>
        <begin position="164"/>
        <end position="186"/>
    </location>
</feature>
<name>A0A849BNE2_9ACTN</name>
<dbReference type="RefSeq" id="WP_171202757.1">
    <property type="nucleotide sequence ID" value="NZ_BAAANP010000003.1"/>
</dbReference>
<feature type="transmembrane region" description="Helical" evidence="1">
    <location>
        <begin position="193"/>
        <end position="216"/>
    </location>
</feature>
<comment type="caution">
    <text evidence="2">The sequence shown here is derived from an EMBL/GenBank/DDBJ whole genome shotgun (WGS) entry which is preliminary data.</text>
</comment>
<dbReference type="GO" id="GO:0005886">
    <property type="term" value="C:plasma membrane"/>
    <property type="evidence" value="ECO:0007669"/>
    <property type="project" value="UniProtKB-SubCell"/>
</dbReference>
<keyword evidence="1" id="KW-1133">Transmembrane helix</keyword>
<feature type="transmembrane region" description="Helical" evidence="1">
    <location>
        <begin position="247"/>
        <end position="268"/>
    </location>
</feature>
<keyword evidence="1" id="KW-0472">Membrane</keyword>
<accession>A0A849BNE2</accession>
<gene>
    <name evidence="2" type="ORF">HLB09_07425</name>
</gene>
<reference evidence="2 3" key="1">
    <citation type="submission" date="2020-05" db="EMBL/GenBank/DDBJ databases">
        <title>MicrobeNet Type strains.</title>
        <authorList>
            <person name="Nicholson A.C."/>
        </authorList>
    </citation>
    <scope>NUCLEOTIDE SEQUENCE [LARGE SCALE GENOMIC DNA]</scope>
    <source>
        <strain evidence="2 3">JCM 14547</strain>
    </source>
</reference>
<organism evidence="2 3">
    <name type="scientific">Pseudokineococcus marinus</name>
    <dbReference type="NCBI Taxonomy" id="351215"/>
    <lineage>
        <taxon>Bacteria</taxon>
        <taxon>Bacillati</taxon>
        <taxon>Actinomycetota</taxon>
        <taxon>Actinomycetes</taxon>
        <taxon>Kineosporiales</taxon>
        <taxon>Kineosporiaceae</taxon>
        <taxon>Pseudokineococcus</taxon>
    </lineage>
</organism>
<feature type="transmembrane region" description="Helical" evidence="1">
    <location>
        <begin position="76"/>
        <end position="97"/>
    </location>
</feature>
<evidence type="ECO:0000256" key="1">
    <source>
        <dbReference type="SAM" id="Phobius"/>
    </source>
</evidence>
<sequence>MSAATSARPAEPRGGRAVTFGRVVRSERIKLLTLRSTWWVLALTLLAVVAVPLLPAALYAADPASLAGALGPDVGALTAGTEVAVITLGVLGVLAVTNEYSSGMVRATMTAVPRRTPVLLAKGVVLAVLAALVGVVGVLLAWVVTLPLYGDAAPSLATATAWRVVLGSGLRLAGVALLALAVGALLRSAAGAVAVVLGLLLVLPGVLQVAGFATGVEAFGRVVPFLPGQAGAVVTQVAPTGDPLGPWTGLLVMAAWIAVLGGAAVALLRSRDV</sequence>
<feature type="transmembrane region" description="Helical" evidence="1">
    <location>
        <begin position="38"/>
        <end position="61"/>
    </location>
</feature>